<protein>
    <submittedName>
        <fullName evidence="11">Phosphoglucosamine mutase</fullName>
    </submittedName>
</protein>
<organism evidence="11 12">
    <name type="scientific">Parvibacter caecicola</name>
    <dbReference type="NCBI Taxonomy" id="747645"/>
    <lineage>
        <taxon>Bacteria</taxon>
        <taxon>Bacillati</taxon>
        <taxon>Actinomycetota</taxon>
        <taxon>Coriobacteriia</taxon>
        <taxon>Coriobacteriales</taxon>
        <taxon>Coriobacteriaceae</taxon>
        <taxon>Parvibacter</taxon>
    </lineage>
</organism>
<gene>
    <name evidence="11" type="ORF">E5982_07120</name>
</gene>
<evidence type="ECO:0000256" key="5">
    <source>
        <dbReference type="ARBA" id="ARBA00022842"/>
    </source>
</evidence>
<dbReference type="EMBL" id="SSTM01000004">
    <property type="protein sequence ID" value="TJW10310.1"/>
    <property type="molecule type" value="Genomic_DNA"/>
</dbReference>
<dbReference type="SUPFAM" id="SSF53738">
    <property type="entry name" value="Phosphoglucomutase, first 3 domains"/>
    <property type="match status" value="2"/>
</dbReference>
<dbReference type="Gene3D" id="3.30.310.50">
    <property type="entry name" value="Alpha-D-phosphohexomutase, C-terminal domain"/>
    <property type="match status" value="1"/>
</dbReference>
<dbReference type="RefSeq" id="WP_136845937.1">
    <property type="nucleotide sequence ID" value="NZ_SSTM01000004.1"/>
</dbReference>
<accession>A0A4T9T722</accession>
<evidence type="ECO:0000256" key="2">
    <source>
        <dbReference type="ARBA" id="ARBA00010231"/>
    </source>
</evidence>
<reference evidence="11 12" key="1">
    <citation type="submission" date="2019-04" db="EMBL/GenBank/DDBJ databases">
        <title>Microbes associate with the intestines of laboratory mice.</title>
        <authorList>
            <person name="Navarre W."/>
            <person name="Wong E."/>
            <person name="Huang K.C."/>
            <person name="Tropini C."/>
            <person name="Ng K."/>
            <person name="Yu B."/>
        </authorList>
    </citation>
    <scope>NUCLEOTIDE SEQUENCE [LARGE SCALE GENOMIC DNA]</scope>
    <source>
        <strain evidence="11 12">NM48_B13</strain>
    </source>
</reference>
<dbReference type="Gene3D" id="3.40.120.10">
    <property type="entry name" value="Alpha-D-Glucose-1,6-Bisphosphate, subunit A, domain 3"/>
    <property type="match status" value="3"/>
</dbReference>
<evidence type="ECO:0000313" key="11">
    <source>
        <dbReference type="EMBL" id="TJW10310.1"/>
    </source>
</evidence>
<evidence type="ECO:0000259" key="8">
    <source>
        <dbReference type="Pfam" id="PF02878"/>
    </source>
</evidence>
<evidence type="ECO:0000256" key="4">
    <source>
        <dbReference type="ARBA" id="ARBA00022723"/>
    </source>
</evidence>
<dbReference type="InterPro" id="IPR005843">
    <property type="entry name" value="A-D-PHexomutase_C"/>
</dbReference>
<dbReference type="Proteomes" id="UP000309454">
    <property type="component" value="Unassembled WGS sequence"/>
</dbReference>
<dbReference type="GO" id="GO:0005975">
    <property type="term" value="P:carbohydrate metabolic process"/>
    <property type="evidence" value="ECO:0007669"/>
    <property type="project" value="InterPro"/>
</dbReference>
<dbReference type="Pfam" id="PF02880">
    <property type="entry name" value="PGM_PMM_III"/>
    <property type="match status" value="1"/>
</dbReference>
<dbReference type="InterPro" id="IPR005844">
    <property type="entry name" value="A-D-PHexomutase_a/b/a-I"/>
</dbReference>
<dbReference type="PANTHER" id="PTHR45745:SF1">
    <property type="entry name" value="PHOSPHOGLUCOMUTASE 2B-RELATED"/>
    <property type="match status" value="1"/>
</dbReference>
<dbReference type="AlphaFoldDB" id="A0A4T9T722"/>
<comment type="cofactor">
    <cofactor evidence="1">
        <name>Mg(2+)</name>
        <dbReference type="ChEBI" id="CHEBI:18420"/>
    </cofactor>
</comment>
<feature type="domain" description="Alpha-D-phosphohexomutase alpha/beta/alpha" evidence="10">
    <location>
        <begin position="265"/>
        <end position="374"/>
    </location>
</feature>
<keyword evidence="4" id="KW-0479">Metal-binding</keyword>
<evidence type="ECO:0000259" key="7">
    <source>
        <dbReference type="Pfam" id="PF00408"/>
    </source>
</evidence>
<dbReference type="GO" id="GO:0046872">
    <property type="term" value="F:metal ion binding"/>
    <property type="evidence" value="ECO:0007669"/>
    <property type="project" value="UniProtKB-KW"/>
</dbReference>
<evidence type="ECO:0000256" key="3">
    <source>
        <dbReference type="ARBA" id="ARBA00022553"/>
    </source>
</evidence>
<dbReference type="SUPFAM" id="SSF55957">
    <property type="entry name" value="Phosphoglucomutase, C-terminal domain"/>
    <property type="match status" value="1"/>
</dbReference>
<keyword evidence="6" id="KW-0413">Isomerase</keyword>
<evidence type="ECO:0000259" key="10">
    <source>
        <dbReference type="Pfam" id="PF02880"/>
    </source>
</evidence>
<dbReference type="Pfam" id="PF02878">
    <property type="entry name" value="PGM_PMM_I"/>
    <property type="match status" value="1"/>
</dbReference>
<name>A0A4T9T722_9ACTN</name>
<proteinExistence type="inferred from homology"/>
<keyword evidence="12" id="KW-1185">Reference proteome</keyword>
<dbReference type="InterPro" id="IPR005845">
    <property type="entry name" value="A-D-PHexomutase_a/b/a-II"/>
</dbReference>
<evidence type="ECO:0000256" key="6">
    <source>
        <dbReference type="ARBA" id="ARBA00023235"/>
    </source>
</evidence>
<feature type="domain" description="Alpha-D-phosphohexomutase alpha/beta/alpha" evidence="9">
    <location>
        <begin position="161"/>
        <end position="258"/>
    </location>
</feature>
<dbReference type="PANTHER" id="PTHR45745">
    <property type="entry name" value="PHOSPHOMANNOMUTASE 45A"/>
    <property type="match status" value="1"/>
</dbReference>
<evidence type="ECO:0000259" key="9">
    <source>
        <dbReference type="Pfam" id="PF02879"/>
    </source>
</evidence>
<dbReference type="OrthoDB" id="9803322at2"/>
<dbReference type="PRINTS" id="PR00509">
    <property type="entry name" value="PGMPMM"/>
</dbReference>
<sequence length="471" mass="50703">MEDVHFGTDGWRAIIGEGFTENNLVRTAEAAAKVFREDALAAGRTTDNLGTIIVGHDCRVDAHRFAALTAEVVAAEGFTVLLTSDYCPTPTLCWSVAHNPEAVGGIMLTSSHNPAEYLGVKLRMADGGASPKEFTDRVEAALPAQPTQARGNFAETDLMTPYLEALTELVDVEAIRKAGLRVAIDPLFGAGRLYLAQLLRSMGVEVVEIHNAADPTFEGLHPEPVPPWVDEGLAKVRELGYDALFINDGDADRIGGGDSQGNFVNPHRIITLITEHMVRDRGETGRVVSTVTASAMLDRMCRRLGLELVSTPVGFKWIYGEMAKGGVLLGGEESGGIGLPGHVKERDGLLMALLLTEMMAQKGKDLGQLVADMLAEVGALEFARRGVALTPEGIDHFKTATMPHYEADVFGGKKVLGYDRRDGVKLLLEDDAWVMMRPSGTEPLVRVYAEAETVDEVNALLDAAEAVVKGE</sequence>
<comment type="similarity">
    <text evidence="2">Belongs to the phosphohexose mutase family.</text>
</comment>
<dbReference type="Pfam" id="PF02879">
    <property type="entry name" value="PGM_PMM_II"/>
    <property type="match status" value="1"/>
</dbReference>
<dbReference type="InterPro" id="IPR016055">
    <property type="entry name" value="A-D-PHexomutase_a/b/a-I/II/III"/>
</dbReference>
<dbReference type="GO" id="GO:0006166">
    <property type="term" value="P:purine ribonucleoside salvage"/>
    <property type="evidence" value="ECO:0007669"/>
    <property type="project" value="TreeGrafter"/>
</dbReference>
<dbReference type="InterPro" id="IPR036900">
    <property type="entry name" value="A-D-PHexomutase_C_sf"/>
</dbReference>
<evidence type="ECO:0000313" key="12">
    <source>
        <dbReference type="Proteomes" id="UP000309454"/>
    </source>
</evidence>
<feature type="domain" description="Alpha-D-phosphohexomutase alpha/beta/alpha" evidence="8">
    <location>
        <begin position="5"/>
        <end position="143"/>
    </location>
</feature>
<keyword evidence="5" id="KW-0460">Magnesium</keyword>
<feature type="domain" description="Alpha-D-phosphohexomutase C-terminal" evidence="7">
    <location>
        <begin position="420"/>
        <end position="463"/>
    </location>
</feature>
<evidence type="ECO:0000256" key="1">
    <source>
        <dbReference type="ARBA" id="ARBA00001946"/>
    </source>
</evidence>
<dbReference type="InterPro" id="IPR005846">
    <property type="entry name" value="A-D-PHexomutase_a/b/a-III"/>
</dbReference>
<comment type="caution">
    <text evidence="11">The sequence shown here is derived from an EMBL/GenBank/DDBJ whole genome shotgun (WGS) entry which is preliminary data.</text>
</comment>
<dbReference type="GO" id="GO:0008973">
    <property type="term" value="F:phosphopentomutase activity"/>
    <property type="evidence" value="ECO:0007669"/>
    <property type="project" value="TreeGrafter"/>
</dbReference>
<dbReference type="InterPro" id="IPR005841">
    <property type="entry name" value="Alpha-D-phosphohexomutase_SF"/>
</dbReference>
<dbReference type="Pfam" id="PF00408">
    <property type="entry name" value="PGM_PMM_IV"/>
    <property type="match status" value="1"/>
</dbReference>
<keyword evidence="3" id="KW-0597">Phosphoprotein</keyword>